<dbReference type="RefSeq" id="WP_204537680.1">
    <property type="nucleotide sequence ID" value="NZ_JAFBFI010000001.1"/>
</dbReference>
<dbReference type="InterPro" id="IPR029057">
    <property type="entry name" value="PRTase-like"/>
</dbReference>
<evidence type="ECO:0000313" key="3">
    <source>
        <dbReference type="EMBL" id="MBM7690920.1"/>
    </source>
</evidence>
<evidence type="ECO:0000259" key="1">
    <source>
        <dbReference type="Pfam" id="PF12500"/>
    </source>
</evidence>
<sequence>MNNNLSLISLQPDLRKNYSYNILDKIKVEIDVIDNPYNIHLDMLFSMAARINKKRSFLFVSKVLGKHLPVDPAVSLLTGAALAARYAEKVYGMAHPYIGELISGITGERHPNVRLLDYHIELPEPTLFIGFAETATALGHSVFEVCDNAAFFHTTREQIEGVQSVINFEEEHSHATSHRSYVDAALLDNNHPIVLVDDEVTTGKTAINIIESIQARYPRGMYTVVSILDWRTEENRERYRELEQRLGIKIHEISLVSGTIQTEGRSIEREQEVPSFSEMNATVETIDLSGLHIPVSPYYSVNDQDAPYLQDSGRFGIYDKDKLDIYHWTEPLASFLKSQRKGERTLCLGTGEFMYLPMKLASQMGEGVSYQSTTRSPIHPSDRLGYAITHAFSYSSPENADVMNYFYNIEPGMYDEVFVFLEREMPADKLEPLLSQLEKVVPSIRLVPMSASEKEE</sequence>
<feature type="domain" description="Orotate phosphoribosyltransferase-like" evidence="2">
    <location>
        <begin position="44"/>
        <end position="259"/>
    </location>
</feature>
<dbReference type="InterPro" id="IPR022537">
    <property type="entry name" value="TRSP_dom"/>
</dbReference>
<organism evidence="3 4">
    <name type="scientific">Peribacillus deserti</name>
    <dbReference type="NCBI Taxonomy" id="673318"/>
    <lineage>
        <taxon>Bacteria</taxon>
        <taxon>Bacillati</taxon>
        <taxon>Bacillota</taxon>
        <taxon>Bacilli</taxon>
        <taxon>Bacillales</taxon>
        <taxon>Bacillaceae</taxon>
        <taxon>Peribacillus</taxon>
    </lineage>
</organism>
<accession>A0ABS2QCM9</accession>
<dbReference type="InterPro" id="IPR041688">
    <property type="entry name" value="PRTase_2"/>
</dbReference>
<protein>
    <recommendedName>
        <fullName evidence="5">Adenine/guanine phosphoribosyltransferase</fullName>
    </recommendedName>
</protein>
<feature type="domain" description="TRSP" evidence="1">
    <location>
        <begin position="312"/>
        <end position="437"/>
    </location>
</feature>
<dbReference type="Proteomes" id="UP000823486">
    <property type="component" value="Unassembled WGS sequence"/>
</dbReference>
<dbReference type="InterPro" id="IPR000836">
    <property type="entry name" value="PRTase_dom"/>
</dbReference>
<reference evidence="3 4" key="1">
    <citation type="submission" date="2021-01" db="EMBL/GenBank/DDBJ databases">
        <title>Genomic Encyclopedia of Type Strains, Phase IV (KMG-IV): sequencing the most valuable type-strain genomes for metagenomic binning, comparative biology and taxonomic classification.</title>
        <authorList>
            <person name="Goeker M."/>
        </authorList>
    </citation>
    <scope>NUCLEOTIDE SEQUENCE [LARGE SCALE GENOMIC DNA]</scope>
    <source>
        <strain evidence="3 4">DSM 105482</strain>
    </source>
</reference>
<proteinExistence type="predicted"/>
<dbReference type="InterPro" id="IPR011214">
    <property type="entry name" value="UCP020967"/>
</dbReference>
<dbReference type="CDD" id="cd06223">
    <property type="entry name" value="PRTases_typeI"/>
    <property type="match status" value="1"/>
</dbReference>
<dbReference type="PIRSF" id="PIRSF020967">
    <property type="entry name" value="UCP020967"/>
    <property type="match status" value="1"/>
</dbReference>
<dbReference type="Gene3D" id="3.40.50.2020">
    <property type="match status" value="1"/>
</dbReference>
<dbReference type="Pfam" id="PF12500">
    <property type="entry name" value="TRSP"/>
    <property type="match status" value="1"/>
</dbReference>
<dbReference type="SUPFAM" id="SSF53271">
    <property type="entry name" value="PRTase-like"/>
    <property type="match status" value="1"/>
</dbReference>
<gene>
    <name evidence="3" type="ORF">JOC77_000323</name>
</gene>
<evidence type="ECO:0000313" key="4">
    <source>
        <dbReference type="Proteomes" id="UP000823486"/>
    </source>
</evidence>
<dbReference type="Pfam" id="PF15609">
    <property type="entry name" value="PRTase_2"/>
    <property type="match status" value="1"/>
</dbReference>
<keyword evidence="4" id="KW-1185">Reference proteome</keyword>
<evidence type="ECO:0008006" key="5">
    <source>
        <dbReference type="Google" id="ProtNLM"/>
    </source>
</evidence>
<dbReference type="EMBL" id="JAFBFI010000001">
    <property type="protein sequence ID" value="MBM7690920.1"/>
    <property type="molecule type" value="Genomic_DNA"/>
</dbReference>
<comment type="caution">
    <text evidence="3">The sequence shown here is derived from an EMBL/GenBank/DDBJ whole genome shotgun (WGS) entry which is preliminary data.</text>
</comment>
<name>A0ABS2QCM9_9BACI</name>
<evidence type="ECO:0000259" key="2">
    <source>
        <dbReference type="Pfam" id="PF15609"/>
    </source>
</evidence>